<evidence type="ECO:0000313" key="2">
    <source>
        <dbReference type="EMBL" id="KAF2190801.1"/>
    </source>
</evidence>
<feature type="region of interest" description="Disordered" evidence="1">
    <location>
        <begin position="44"/>
        <end position="186"/>
    </location>
</feature>
<dbReference type="AlphaFoldDB" id="A0A6A6EH17"/>
<gene>
    <name evidence="2" type="ORF">K469DRAFT_698022</name>
</gene>
<dbReference type="EMBL" id="ML994618">
    <property type="protein sequence ID" value="KAF2190801.1"/>
    <property type="molecule type" value="Genomic_DNA"/>
</dbReference>
<feature type="compositionally biased region" description="Polar residues" evidence="1">
    <location>
        <begin position="271"/>
        <end position="280"/>
    </location>
</feature>
<feature type="region of interest" description="Disordered" evidence="1">
    <location>
        <begin position="267"/>
        <end position="335"/>
    </location>
</feature>
<feature type="compositionally biased region" description="Polar residues" evidence="1">
    <location>
        <begin position="15"/>
        <end position="24"/>
    </location>
</feature>
<evidence type="ECO:0000256" key="1">
    <source>
        <dbReference type="SAM" id="MobiDB-lite"/>
    </source>
</evidence>
<accession>A0A6A6EH17</accession>
<feature type="compositionally biased region" description="Basic and acidic residues" evidence="1">
    <location>
        <begin position="316"/>
        <end position="335"/>
    </location>
</feature>
<organism evidence="2 3">
    <name type="scientific">Zopfia rhizophila CBS 207.26</name>
    <dbReference type="NCBI Taxonomy" id="1314779"/>
    <lineage>
        <taxon>Eukaryota</taxon>
        <taxon>Fungi</taxon>
        <taxon>Dikarya</taxon>
        <taxon>Ascomycota</taxon>
        <taxon>Pezizomycotina</taxon>
        <taxon>Dothideomycetes</taxon>
        <taxon>Dothideomycetes incertae sedis</taxon>
        <taxon>Zopfiaceae</taxon>
        <taxon>Zopfia</taxon>
    </lineage>
</organism>
<name>A0A6A6EH17_9PEZI</name>
<sequence length="335" mass="36878">MSPPKPILVRRRTASHGSSRSVHFSMTPPEVAFIPPGLDTWSNCEPVHHPTDSECADAMKRSSTGSTTEPAQSKYNKDEVRRSLPKTFNKFLNMGNQETGTRLPPFDGSGRPLQRTLDEAPFSSEPSNQGEHKFPKKMHFRRPGLNSNVDAGKGSSVESQFSPSSLPLKRMNPDRPQAPRAATTPYNFPRSLVARLAQTLAAHQGIQSEPEEGDMGYRQVSSFSSMQLSSLPTSRDSPYQASQCAPAAADFLPAAAYVNTHESLRRRLTDSSDFVSSERISSMEVADNQYSRSPGGPPSSAKLVYNLKKRGKKVKGKVDAKIDEEKEKETRRSPS</sequence>
<feature type="compositionally biased region" description="Basic and acidic residues" evidence="1">
    <location>
        <begin position="46"/>
        <end position="60"/>
    </location>
</feature>
<keyword evidence="3" id="KW-1185">Reference proteome</keyword>
<feature type="region of interest" description="Disordered" evidence="1">
    <location>
        <begin position="1"/>
        <end position="24"/>
    </location>
</feature>
<protein>
    <submittedName>
        <fullName evidence="2">Uncharacterized protein</fullName>
    </submittedName>
</protein>
<evidence type="ECO:0000313" key="3">
    <source>
        <dbReference type="Proteomes" id="UP000800200"/>
    </source>
</evidence>
<dbReference type="Proteomes" id="UP000800200">
    <property type="component" value="Unassembled WGS sequence"/>
</dbReference>
<proteinExistence type="predicted"/>
<feature type="compositionally biased region" description="Polar residues" evidence="1">
    <location>
        <begin position="156"/>
        <end position="165"/>
    </location>
</feature>
<feature type="compositionally biased region" description="Polar residues" evidence="1">
    <location>
        <begin position="61"/>
        <end position="74"/>
    </location>
</feature>
<reference evidence="2" key="1">
    <citation type="journal article" date="2020" name="Stud. Mycol.">
        <title>101 Dothideomycetes genomes: a test case for predicting lifestyles and emergence of pathogens.</title>
        <authorList>
            <person name="Haridas S."/>
            <person name="Albert R."/>
            <person name="Binder M."/>
            <person name="Bloem J."/>
            <person name="Labutti K."/>
            <person name="Salamov A."/>
            <person name="Andreopoulos B."/>
            <person name="Baker S."/>
            <person name="Barry K."/>
            <person name="Bills G."/>
            <person name="Bluhm B."/>
            <person name="Cannon C."/>
            <person name="Castanera R."/>
            <person name="Culley D."/>
            <person name="Daum C."/>
            <person name="Ezra D."/>
            <person name="Gonzalez J."/>
            <person name="Henrissat B."/>
            <person name="Kuo A."/>
            <person name="Liang C."/>
            <person name="Lipzen A."/>
            <person name="Lutzoni F."/>
            <person name="Magnuson J."/>
            <person name="Mondo S."/>
            <person name="Nolan M."/>
            <person name="Ohm R."/>
            <person name="Pangilinan J."/>
            <person name="Park H.-J."/>
            <person name="Ramirez L."/>
            <person name="Alfaro M."/>
            <person name="Sun H."/>
            <person name="Tritt A."/>
            <person name="Yoshinaga Y."/>
            <person name="Zwiers L.-H."/>
            <person name="Turgeon B."/>
            <person name="Goodwin S."/>
            <person name="Spatafora J."/>
            <person name="Crous P."/>
            <person name="Grigoriev I."/>
        </authorList>
    </citation>
    <scope>NUCLEOTIDE SEQUENCE</scope>
    <source>
        <strain evidence="2">CBS 207.26</strain>
    </source>
</reference>